<protein>
    <submittedName>
        <fullName evidence="8">Precorrin-3B synthase</fullName>
        <ecNumber evidence="8">1.14.13.83</ecNumber>
    </submittedName>
</protein>
<dbReference type="Gene3D" id="3.90.480.10">
    <property type="entry name" value="Sulfite Reductase Hemoprotein,Domain 2"/>
    <property type="match status" value="2"/>
</dbReference>
<evidence type="ECO:0000256" key="6">
    <source>
        <dbReference type="ARBA" id="ARBA00023014"/>
    </source>
</evidence>
<keyword evidence="4 8" id="KW-0560">Oxidoreductase</keyword>
<keyword evidence="3" id="KW-0479">Metal-binding</keyword>
<evidence type="ECO:0000313" key="8">
    <source>
        <dbReference type="EMBL" id="TGB06612.1"/>
    </source>
</evidence>
<evidence type="ECO:0000256" key="5">
    <source>
        <dbReference type="ARBA" id="ARBA00023004"/>
    </source>
</evidence>
<name>A0A4Z0H7K5_9ACTN</name>
<evidence type="ECO:0000259" key="7">
    <source>
        <dbReference type="Pfam" id="PF03460"/>
    </source>
</evidence>
<dbReference type="InterPro" id="IPR051329">
    <property type="entry name" value="NIR_SIR_4Fe-4S"/>
</dbReference>
<dbReference type="Proteomes" id="UP000297948">
    <property type="component" value="Unassembled WGS sequence"/>
</dbReference>
<dbReference type="NCBIfam" id="TIGR02435">
    <property type="entry name" value="CobG"/>
    <property type="match status" value="1"/>
</dbReference>
<dbReference type="Gene3D" id="3.30.413.10">
    <property type="entry name" value="Sulfite Reductase Hemoprotein, domain 1"/>
    <property type="match status" value="1"/>
</dbReference>
<dbReference type="EC" id="1.14.13.83" evidence="8"/>
<evidence type="ECO:0000256" key="2">
    <source>
        <dbReference type="ARBA" id="ARBA00022617"/>
    </source>
</evidence>
<dbReference type="SUPFAM" id="SSF56014">
    <property type="entry name" value="Nitrite and sulphite reductase 4Fe-4S domain-like"/>
    <property type="match status" value="2"/>
</dbReference>
<proteinExistence type="predicted"/>
<feature type="domain" description="Nitrite/Sulfite reductase ferredoxin-like" evidence="7">
    <location>
        <begin position="304"/>
        <end position="366"/>
    </location>
</feature>
<gene>
    <name evidence="8" type="primary">cobG</name>
    <name evidence="8" type="ORF">E4099_18105</name>
</gene>
<dbReference type="InterPro" id="IPR045854">
    <property type="entry name" value="NO2/SO3_Rdtase_4Fe4S_sf"/>
</dbReference>
<evidence type="ECO:0000256" key="3">
    <source>
        <dbReference type="ARBA" id="ARBA00022723"/>
    </source>
</evidence>
<feature type="domain" description="Nitrite/Sulfite reductase ferredoxin-like" evidence="7">
    <location>
        <begin position="45"/>
        <end position="91"/>
    </location>
</feature>
<sequence>MLAAMPPTPLSADAPYPARLPAVSRDRGDACPGALRLHAADDGALARIRLPAGLLTSHQAEVLALAAEELGDGRLDLTSRGNVQLRGLPADCGAGLGDRLRAAGLLPSDRHERARNIVASPLAGLDGHGYGQVRDWARELDGLLCAESDTVHLSGRFLFALDDGRGDMSALGADVTLIATPGPQAVLRVGGVAAAPETAGAPVASGVPEDRDGTPECALLVPAEEGPRAAVLAALEFLAAVRESGTGVWRVRELPPRHAVSARRLAGRLAEAGVPAAPAGSAAGAGPTPVRPAGAPAIGLLEGPDGGCALSALAPLGRLTSAQWRLLARTAARHGTDELRMTPWRGVVLPGLARGDGRARLAELAAAGLVVDAGSPWHGVSACTGRPGCAKSLSDVRADAARAGRGTPGGLPVHWSGCERRCGHPGTGHWVDVLSEGDGYRISVRGEPARPAQVVTAEQAADAVAAARGTT</sequence>
<keyword evidence="5" id="KW-0408">Iron</keyword>
<keyword evidence="2" id="KW-0349">Heme</keyword>
<dbReference type="InterPro" id="IPR005117">
    <property type="entry name" value="NiRdtase/SiRdtase_haem-b_fer"/>
</dbReference>
<dbReference type="GO" id="GO:0043818">
    <property type="term" value="F:precorrin-3B synthase activity"/>
    <property type="evidence" value="ECO:0007669"/>
    <property type="project" value="UniProtKB-EC"/>
</dbReference>
<dbReference type="InterPro" id="IPR012798">
    <property type="entry name" value="Cbl_synth_CobG-like"/>
</dbReference>
<accession>A0A4Z0H7K5</accession>
<reference evidence="8 9" key="1">
    <citation type="submission" date="2019-03" db="EMBL/GenBank/DDBJ databases">
        <authorList>
            <person name="Gonzalez-Pimentel J.L."/>
        </authorList>
    </citation>
    <scope>NUCLEOTIDE SEQUENCE [LARGE SCALE GENOMIC DNA]</scope>
    <source>
        <strain evidence="8 9">JCM 31289</strain>
    </source>
</reference>
<evidence type="ECO:0000313" key="9">
    <source>
        <dbReference type="Proteomes" id="UP000297948"/>
    </source>
</evidence>
<evidence type="ECO:0000256" key="4">
    <source>
        <dbReference type="ARBA" id="ARBA00023002"/>
    </source>
</evidence>
<dbReference type="PANTHER" id="PTHR32439:SF9">
    <property type="entry name" value="BLR3264 PROTEIN"/>
    <property type="match status" value="1"/>
</dbReference>
<dbReference type="GO" id="GO:0046872">
    <property type="term" value="F:metal ion binding"/>
    <property type="evidence" value="ECO:0007669"/>
    <property type="project" value="UniProtKB-KW"/>
</dbReference>
<evidence type="ECO:0000256" key="1">
    <source>
        <dbReference type="ARBA" id="ARBA00022485"/>
    </source>
</evidence>
<organism evidence="8 9">
    <name type="scientific">Streptomyces palmae</name>
    <dbReference type="NCBI Taxonomy" id="1701085"/>
    <lineage>
        <taxon>Bacteria</taxon>
        <taxon>Bacillati</taxon>
        <taxon>Actinomycetota</taxon>
        <taxon>Actinomycetes</taxon>
        <taxon>Kitasatosporales</taxon>
        <taxon>Streptomycetaceae</taxon>
        <taxon>Streptomyces</taxon>
    </lineage>
</organism>
<keyword evidence="9" id="KW-1185">Reference proteome</keyword>
<dbReference type="EMBL" id="SRID01000166">
    <property type="protein sequence ID" value="TGB06612.1"/>
    <property type="molecule type" value="Genomic_DNA"/>
</dbReference>
<dbReference type="GO" id="GO:0051539">
    <property type="term" value="F:4 iron, 4 sulfur cluster binding"/>
    <property type="evidence" value="ECO:0007669"/>
    <property type="project" value="UniProtKB-KW"/>
</dbReference>
<dbReference type="InterPro" id="IPR036136">
    <property type="entry name" value="Nit/Sulf_reduc_fer-like_dom_sf"/>
</dbReference>
<dbReference type="SUPFAM" id="SSF55124">
    <property type="entry name" value="Nitrite/Sulfite reductase N-terminal domain-like"/>
    <property type="match status" value="2"/>
</dbReference>
<dbReference type="Pfam" id="PF03460">
    <property type="entry name" value="NIR_SIR_ferr"/>
    <property type="match status" value="2"/>
</dbReference>
<dbReference type="AlphaFoldDB" id="A0A4Z0H7K5"/>
<keyword evidence="6" id="KW-0411">Iron-sulfur</keyword>
<keyword evidence="1" id="KW-0004">4Fe-4S</keyword>
<comment type="caution">
    <text evidence="8">The sequence shown here is derived from an EMBL/GenBank/DDBJ whole genome shotgun (WGS) entry which is preliminary data.</text>
</comment>
<dbReference type="PANTHER" id="PTHR32439">
    <property type="entry name" value="FERREDOXIN--NITRITE REDUCTASE, CHLOROPLASTIC"/>
    <property type="match status" value="1"/>
</dbReference>
<dbReference type="OrthoDB" id="105450at2"/>